<gene>
    <name evidence="10" type="ORF">OTU49_002278</name>
</gene>
<keyword evidence="3" id="KW-0964">Secreted</keyword>
<dbReference type="InterPro" id="IPR017948">
    <property type="entry name" value="TGFb_CS"/>
</dbReference>
<feature type="compositionally biased region" description="Basic residues" evidence="7">
    <location>
        <begin position="251"/>
        <end position="276"/>
    </location>
</feature>
<feature type="domain" description="TGF-beta family profile" evidence="9">
    <location>
        <begin position="409"/>
        <end position="488"/>
    </location>
</feature>
<dbReference type="PROSITE" id="PS00250">
    <property type="entry name" value="TGF_BETA_1"/>
    <property type="match status" value="1"/>
</dbReference>
<comment type="subcellular location">
    <subcellularLocation>
        <location evidence="1">Secreted</location>
    </subcellularLocation>
</comment>
<evidence type="ECO:0000256" key="1">
    <source>
        <dbReference type="ARBA" id="ARBA00004613"/>
    </source>
</evidence>
<dbReference type="InterPro" id="IPR001839">
    <property type="entry name" value="TGF-b_C"/>
</dbReference>
<keyword evidence="5" id="KW-1015">Disulfide bond</keyword>
<feature type="non-terminal residue" evidence="10">
    <location>
        <position position="488"/>
    </location>
</feature>
<keyword evidence="8" id="KW-0732">Signal</keyword>
<dbReference type="GO" id="GO:0005125">
    <property type="term" value="F:cytokine activity"/>
    <property type="evidence" value="ECO:0007669"/>
    <property type="project" value="TreeGrafter"/>
</dbReference>
<comment type="caution">
    <text evidence="10">The sequence shown here is derived from an EMBL/GenBank/DDBJ whole genome shotgun (WGS) entry which is preliminary data.</text>
</comment>
<feature type="compositionally biased region" description="Basic and acidic residues" evidence="7">
    <location>
        <begin position="392"/>
        <end position="402"/>
    </location>
</feature>
<dbReference type="Pfam" id="PF00019">
    <property type="entry name" value="TGF_beta"/>
    <property type="match status" value="1"/>
</dbReference>
<reference evidence="10 11" key="1">
    <citation type="journal article" date="2024" name="BMC Genomics">
        <title>Genome assembly of redclaw crayfish (Cherax quadricarinatus) provides insights into its immune adaptation and hypoxia tolerance.</title>
        <authorList>
            <person name="Liu Z."/>
            <person name="Zheng J."/>
            <person name="Li H."/>
            <person name="Fang K."/>
            <person name="Wang S."/>
            <person name="He J."/>
            <person name="Zhou D."/>
            <person name="Weng S."/>
            <person name="Chi M."/>
            <person name="Gu Z."/>
            <person name="He J."/>
            <person name="Li F."/>
            <person name="Wang M."/>
        </authorList>
    </citation>
    <scope>NUCLEOTIDE SEQUENCE [LARGE SCALE GENOMIC DNA]</scope>
    <source>
        <strain evidence="10">ZL_2023a</strain>
    </source>
</reference>
<dbReference type="InterPro" id="IPR029034">
    <property type="entry name" value="Cystine-knot_cytokine"/>
</dbReference>
<accession>A0AAW0XEY6</accession>
<sequence length="488" mass="55154">MVGWACLVWVVWAAVGVSGARDKQVGVPGVLVETLRQVLRVPSNDGGPGSYFRAPRPPHYMMHLYSKLSKGQTALPREANTVTSVTPHTEEGLEDSEGLLVYQVPGSLDDQVPGSPEEHVLGAWLHILTARPSRIYLYLLNARDTTPATPIMTIDVKPGRKDVEVTRAVKEALAGSRGRAHRGRMGVRVEELRRGRYLKTGGGDEKTPKTTRMKAKVTSSKTLPLLLLYSSDSAILDLSALGLAALNLSRPHPRPRPHHARARNTHRKSSSHHKASSTHYSRYARQISSTNSTELVRERRSLEDPWEDVEMVEGGMGVGNAHTHALLTNELPLPHEHHPFTPLLPQQEEEAAREERRRQRRLQRQQRRRRRGRRRGKKDDLIPLPKNYSKTKWGEDTRLRDDRRRRRRRRRRNRRLPDEWMKVAQNTVSNEADAVGVGVGMVGNSGRACQRHKLVVNFRELGWDNWIIAPASFNAFFCAGICPNPLTK</sequence>
<evidence type="ECO:0000259" key="9">
    <source>
        <dbReference type="PROSITE" id="PS51362"/>
    </source>
</evidence>
<keyword evidence="11" id="KW-1185">Reference proteome</keyword>
<dbReference type="InterPro" id="IPR015615">
    <property type="entry name" value="TGF-beta-rel"/>
</dbReference>
<dbReference type="SUPFAM" id="SSF57501">
    <property type="entry name" value="Cystine-knot cytokines"/>
    <property type="match status" value="1"/>
</dbReference>
<dbReference type="PROSITE" id="PS51362">
    <property type="entry name" value="TGF_BETA_2"/>
    <property type="match status" value="1"/>
</dbReference>
<evidence type="ECO:0000256" key="7">
    <source>
        <dbReference type="SAM" id="MobiDB-lite"/>
    </source>
</evidence>
<name>A0AAW0XEY6_CHEQU</name>
<dbReference type="GO" id="GO:0008083">
    <property type="term" value="F:growth factor activity"/>
    <property type="evidence" value="ECO:0007669"/>
    <property type="project" value="UniProtKB-KW"/>
</dbReference>
<protein>
    <recommendedName>
        <fullName evidence="9">TGF-beta family profile domain-containing protein</fullName>
    </recommendedName>
</protein>
<proteinExistence type="inferred from homology"/>
<feature type="compositionally biased region" description="Basic residues" evidence="7">
    <location>
        <begin position="358"/>
        <end position="376"/>
    </location>
</feature>
<feature type="signal peptide" evidence="8">
    <location>
        <begin position="1"/>
        <end position="19"/>
    </location>
</feature>
<evidence type="ECO:0000256" key="8">
    <source>
        <dbReference type="SAM" id="SignalP"/>
    </source>
</evidence>
<comment type="similarity">
    <text evidence="2 6">Belongs to the TGF-beta family.</text>
</comment>
<evidence type="ECO:0000313" key="10">
    <source>
        <dbReference type="EMBL" id="KAK8741575.1"/>
    </source>
</evidence>
<evidence type="ECO:0000256" key="6">
    <source>
        <dbReference type="RuleBase" id="RU000354"/>
    </source>
</evidence>
<keyword evidence="4 6" id="KW-0339">Growth factor</keyword>
<evidence type="ECO:0000256" key="4">
    <source>
        <dbReference type="ARBA" id="ARBA00023030"/>
    </source>
</evidence>
<evidence type="ECO:0000313" key="11">
    <source>
        <dbReference type="Proteomes" id="UP001445076"/>
    </source>
</evidence>
<dbReference type="PANTHER" id="PTHR11848">
    <property type="entry name" value="TGF-BETA FAMILY"/>
    <property type="match status" value="1"/>
</dbReference>
<evidence type="ECO:0000256" key="5">
    <source>
        <dbReference type="ARBA" id="ARBA00023157"/>
    </source>
</evidence>
<dbReference type="SMART" id="SM00204">
    <property type="entry name" value="TGFB"/>
    <property type="match status" value="1"/>
</dbReference>
<organism evidence="10 11">
    <name type="scientific">Cherax quadricarinatus</name>
    <name type="common">Australian red claw crayfish</name>
    <dbReference type="NCBI Taxonomy" id="27406"/>
    <lineage>
        <taxon>Eukaryota</taxon>
        <taxon>Metazoa</taxon>
        <taxon>Ecdysozoa</taxon>
        <taxon>Arthropoda</taxon>
        <taxon>Crustacea</taxon>
        <taxon>Multicrustacea</taxon>
        <taxon>Malacostraca</taxon>
        <taxon>Eumalacostraca</taxon>
        <taxon>Eucarida</taxon>
        <taxon>Decapoda</taxon>
        <taxon>Pleocyemata</taxon>
        <taxon>Astacidea</taxon>
        <taxon>Parastacoidea</taxon>
        <taxon>Parastacidae</taxon>
        <taxon>Cherax</taxon>
    </lineage>
</organism>
<feature type="region of interest" description="Disordered" evidence="7">
    <location>
        <begin position="347"/>
        <end position="410"/>
    </location>
</feature>
<feature type="chain" id="PRO_5043676633" description="TGF-beta family profile domain-containing protein" evidence="8">
    <location>
        <begin position="20"/>
        <end position="488"/>
    </location>
</feature>
<dbReference type="PANTHER" id="PTHR11848:SF270">
    <property type="entry name" value="BONE MORPHOGENETIC PROTEIN 3-LIKE"/>
    <property type="match status" value="1"/>
</dbReference>
<dbReference type="GO" id="GO:0005615">
    <property type="term" value="C:extracellular space"/>
    <property type="evidence" value="ECO:0007669"/>
    <property type="project" value="TreeGrafter"/>
</dbReference>
<evidence type="ECO:0000256" key="2">
    <source>
        <dbReference type="ARBA" id="ARBA00006656"/>
    </source>
</evidence>
<dbReference type="Gene3D" id="2.10.90.10">
    <property type="entry name" value="Cystine-knot cytokines"/>
    <property type="match status" value="1"/>
</dbReference>
<dbReference type="Proteomes" id="UP001445076">
    <property type="component" value="Unassembled WGS sequence"/>
</dbReference>
<dbReference type="PRINTS" id="PR00669">
    <property type="entry name" value="INHIBINA"/>
</dbReference>
<evidence type="ECO:0000256" key="3">
    <source>
        <dbReference type="ARBA" id="ARBA00022525"/>
    </source>
</evidence>
<dbReference type="EMBL" id="JARKIK010000030">
    <property type="protein sequence ID" value="KAK8741575.1"/>
    <property type="molecule type" value="Genomic_DNA"/>
</dbReference>
<dbReference type="AlphaFoldDB" id="A0AAW0XEY6"/>
<feature type="region of interest" description="Disordered" evidence="7">
    <location>
        <begin position="249"/>
        <end position="301"/>
    </location>
</feature>